<organism evidence="1 2">
    <name type="scientific">Romanomermis culicivorax</name>
    <name type="common">Nematode worm</name>
    <dbReference type="NCBI Taxonomy" id="13658"/>
    <lineage>
        <taxon>Eukaryota</taxon>
        <taxon>Metazoa</taxon>
        <taxon>Ecdysozoa</taxon>
        <taxon>Nematoda</taxon>
        <taxon>Enoplea</taxon>
        <taxon>Dorylaimia</taxon>
        <taxon>Mermithida</taxon>
        <taxon>Mermithoidea</taxon>
        <taxon>Mermithidae</taxon>
        <taxon>Romanomermis</taxon>
    </lineage>
</organism>
<keyword evidence="1" id="KW-1185">Reference proteome</keyword>
<proteinExistence type="predicted"/>
<dbReference type="GO" id="GO:0005739">
    <property type="term" value="C:mitochondrion"/>
    <property type="evidence" value="ECO:0007669"/>
    <property type="project" value="TreeGrafter"/>
</dbReference>
<reference evidence="2" key="1">
    <citation type="submission" date="2022-11" db="UniProtKB">
        <authorList>
            <consortium name="WormBaseParasite"/>
        </authorList>
    </citation>
    <scope>IDENTIFICATION</scope>
</reference>
<evidence type="ECO:0000313" key="1">
    <source>
        <dbReference type="Proteomes" id="UP000887565"/>
    </source>
</evidence>
<protein>
    <submittedName>
        <fullName evidence="2">Uncharacterized protein</fullName>
    </submittedName>
</protein>
<dbReference type="InterPro" id="IPR018168">
    <property type="entry name" value="Ubi_Hdrlase_CS"/>
</dbReference>
<dbReference type="Proteomes" id="UP000887565">
    <property type="component" value="Unplaced"/>
</dbReference>
<dbReference type="PANTHER" id="PTHR43876">
    <property type="entry name" value="UBIQUINONE BIOSYNTHESIS MONOOXYGENASE COQ6, MITOCHONDRIAL"/>
    <property type="match status" value="1"/>
</dbReference>
<evidence type="ECO:0000313" key="2">
    <source>
        <dbReference type="WBParaSite" id="nRc.2.0.1.t46202-RA"/>
    </source>
</evidence>
<accession>A0A915L604</accession>
<sequence>MFSFYRDSAHRIHPLAGQGVNLGFGDCEVLSEIINQAYSEGADIGSMLYLKDYESRRQLKNLPVMLTMDFLNRLYRNDFSILVAARSLGLNFTNYSAFMKKFIMQQASIH</sequence>
<dbReference type="WBParaSite" id="nRc.2.0.1.t46202-RA">
    <property type="protein sequence ID" value="nRc.2.0.1.t46202-RA"/>
    <property type="gene ID" value="nRc.2.0.1.g46202"/>
</dbReference>
<dbReference type="PROSITE" id="PS01304">
    <property type="entry name" value="UBIH"/>
    <property type="match status" value="1"/>
</dbReference>
<dbReference type="OMA" id="TWAPIVG"/>
<dbReference type="SUPFAM" id="SSF51905">
    <property type="entry name" value="FAD/NAD(P)-binding domain"/>
    <property type="match status" value="1"/>
</dbReference>
<dbReference type="Gene3D" id="3.50.50.60">
    <property type="entry name" value="FAD/NAD(P)-binding domain"/>
    <property type="match status" value="1"/>
</dbReference>
<name>A0A915L604_ROMCU</name>
<dbReference type="InterPro" id="IPR036188">
    <property type="entry name" value="FAD/NAD-bd_sf"/>
</dbReference>
<dbReference type="PANTHER" id="PTHR43876:SF7">
    <property type="entry name" value="UBIQUINONE BIOSYNTHESIS MONOOXYGENASE COQ6, MITOCHONDRIAL"/>
    <property type="match status" value="1"/>
</dbReference>
<dbReference type="InterPro" id="IPR051205">
    <property type="entry name" value="UbiH/COQ6_monooxygenase"/>
</dbReference>
<dbReference type="AlphaFoldDB" id="A0A915L604"/>